<reference evidence="2" key="1">
    <citation type="journal article" date="2022" name="Int. J. Mol. Sci.">
        <title>Draft Genome of Tanacetum Coccineum: Genomic Comparison of Closely Related Tanacetum-Family Plants.</title>
        <authorList>
            <person name="Yamashiro T."/>
            <person name="Shiraishi A."/>
            <person name="Nakayama K."/>
            <person name="Satake H."/>
        </authorList>
    </citation>
    <scope>NUCLEOTIDE SEQUENCE</scope>
</reference>
<accession>A0ABQ5AE88</accession>
<dbReference type="Proteomes" id="UP001151760">
    <property type="component" value="Unassembled WGS sequence"/>
</dbReference>
<protein>
    <submittedName>
        <fullName evidence="2">Uncharacterized protein</fullName>
    </submittedName>
</protein>
<evidence type="ECO:0000313" key="3">
    <source>
        <dbReference type="Proteomes" id="UP001151760"/>
    </source>
</evidence>
<dbReference type="EMBL" id="BQNB010012150">
    <property type="protein sequence ID" value="GJS99861.1"/>
    <property type="molecule type" value="Genomic_DNA"/>
</dbReference>
<reference evidence="2" key="2">
    <citation type="submission" date="2022-01" db="EMBL/GenBank/DDBJ databases">
        <authorList>
            <person name="Yamashiro T."/>
            <person name="Shiraishi A."/>
            <person name="Satake H."/>
            <person name="Nakayama K."/>
        </authorList>
    </citation>
    <scope>NUCLEOTIDE SEQUENCE</scope>
</reference>
<feature type="region of interest" description="Disordered" evidence="1">
    <location>
        <begin position="1"/>
        <end position="33"/>
    </location>
</feature>
<evidence type="ECO:0000313" key="2">
    <source>
        <dbReference type="EMBL" id="GJS99861.1"/>
    </source>
</evidence>
<gene>
    <name evidence="2" type="ORF">Tco_0821031</name>
</gene>
<evidence type="ECO:0000256" key="1">
    <source>
        <dbReference type="SAM" id="MobiDB-lite"/>
    </source>
</evidence>
<proteinExistence type="predicted"/>
<name>A0ABQ5AE88_9ASTR</name>
<keyword evidence="3" id="KW-1185">Reference proteome</keyword>
<organism evidence="2 3">
    <name type="scientific">Tanacetum coccineum</name>
    <dbReference type="NCBI Taxonomy" id="301880"/>
    <lineage>
        <taxon>Eukaryota</taxon>
        <taxon>Viridiplantae</taxon>
        <taxon>Streptophyta</taxon>
        <taxon>Embryophyta</taxon>
        <taxon>Tracheophyta</taxon>
        <taxon>Spermatophyta</taxon>
        <taxon>Magnoliopsida</taxon>
        <taxon>eudicotyledons</taxon>
        <taxon>Gunneridae</taxon>
        <taxon>Pentapetalae</taxon>
        <taxon>asterids</taxon>
        <taxon>campanulids</taxon>
        <taxon>Asterales</taxon>
        <taxon>Asteraceae</taxon>
        <taxon>Asteroideae</taxon>
        <taxon>Anthemideae</taxon>
        <taxon>Anthemidinae</taxon>
        <taxon>Tanacetum</taxon>
    </lineage>
</organism>
<sequence>MAGNSFSKSVKKSKSSKQLIAGSGDGSKGSHERAASDVNVSLKTIAGNFQFQISDVVNLFNIPRKCHTTFLNYTPYHAYKLFLSQA</sequence>
<comment type="caution">
    <text evidence="2">The sequence shown here is derived from an EMBL/GenBank/DDBJ whole genome shotgun (WGS) entry which is preliminary data.</text>
</comment>